<evidence type="ECO:0000256" key="5">
    <source>
        <dbReference type="SAM" id="MobiDB-lite"/>
    </source>
</evidence>
<feature type="transmembrane region" description="Helical" evidence="6">
    <location>
        <begin position="436"/>
        <end position="454"/>
    </location>
</feature>
<feature type="transmembrane region" description="Helical" evidence="6">
    <location>
        <begin position="282"/>
        <end position="299"/>
    </location>
</feature>
<sequence>MISQRSTSDLSQPASTLAKMAKGSEKSSVPPSNSADMCRLPGSVGSASAASRFLTTPRLQDGYMTPSETQVESRSAFGHGRFQKTMLLCAQLATMLAYSYSFTLLFIDLEPVEHWCAPPQQFATLSEQTWKEIAIPRDSNGDFKQCERYEPLDAPASLLAASTSQAGDPATPNLEASTQPPVTIERTNASEVRCENFAYKPDTPGRNAIARWNLVCDRSWYEGLLKAAYTGASVLAIPCVGLASDKFGRRPVLLWASGLVVLSGLATCVASSFVVYALLRCLSSAACSAIEVISFILLFESTQPGPRAPYCALAICWPTVLAPIYVAALAALIKNWVMFNLMVLLPSSLLLVTTVLVEESPHWLLVSLRFEDAERVAVYAARFNDEDTDRVRRRIDAIRQAATINKPGGRATPLLEAAKRSLAATVVCGGMAYRSFVLSVAWFTLFLVYYGGLATDSKTLSRDYELAKWVVVIGNAPAMAVAYFLVKHYDHLSAIIRLMSTVAMALAFHAALVAFELSLPLTVLIMWVNLLLNITYVVFSVETVEMFPTEMRSVGFAGAYMWGRLGATSANAVKDLENQLNGSAKALPVALCALCLSLSSLMLVTLSNEEAPDAAVMALMWNDERQKEAKH</sequence>
<evidence type="ECO:0000256" key="4">
    <source>
        <dbReference type="ARBA" id="ARBA00023136"/>
    </source>
</evidence>
<dbReference type="InterPro" id="IPR020846">
    <property type="entry name" value="MFS_dom"/>
</dbReference>
<evidence type="ECO:0000256" key="1">
    <source>
        <dbReference type="ARBA" id="ARBA00004141"/>
    </source>
</evidence>
<keyword evidence="2 6" id="KW-0812">Transmembrane</keyword>
<keyword evidence="3 6" id="KW-1133">Transmembrane helix</keyword>
<feature type="compositionally biased region" description="Polar residues" evidence="5">
    <location>
        <begin position="1"/>
        <end position="15"/>
    </location>
</feature>
<protein>
    <recommendedName>
        <fullName evidence="7">Major facilitator superfamily (MFS) profile domain-containing protein</fullName>
    </recommendedName>
</protein>
<dbReference type="PANTHER" id="PTHR24064">
    <property type="entry name" value="SOLUTE CARRIER FAMILY 22 MEMBER"/>
    <property type="match status" value="1"/>
</dbReference>
<feature type="region of interest" description="Disordered" evidence="5">
    <location>
        <begin position="1"/>
        <end position="41"/>
    </location>
</feature>
<evidence type="ECO:0000259" key="7">
    <source>
        <dbReference type="PROSITE" id="PS50850"/>
    </source>
</evidence>
<evidence type="ECO:0000256" key="3">
    <source>
        <dbReference type="ARBA" id="ARBA00022989"/>
    </source>
</evidence>
<evidence type="ECO:0000313" key="9">
    <source>
        <dbReference type="Proteomes" id="UP000821866"/>
    </source>
</evidence>
<dbReference type="GO" id="GO:0022857">
    <property type="term" value="F:transmembrane transporter activity"/>
    <property type="evidence" value="ECO:0007669"/>
    <property type="project" value="InterPro"/>
</dbReference>
<name>A0A9J6CY36_RHIMP</name>
<comment type="caution">
    <text evidence="8">The sequence shown here is derived from an EMBL/GenBank/DDBJ whole genome shotgun (WGS) entry which is preliminary data.</text>
</comment>
<dbReference type="EMBL" id="JABSTU010004832">
    <property type="protein sequence ID" value="KAH7955234.1"/>
    <property type="molecule type" value="Genomic_DNA"/>
</dbReference>
<dbReference type="InterPro" id="IPR005829">
    <property type="entry name" value="Sugar_transporter_CS"/>
</dbReference>
<dbReference type="Gene3D" id="1.20.1250.20">
    <property type="entry name" value="MFS general substrate transporter like domains"/>
    <property type="match status" value="1"/>
</dbReference>
<feature type="transmembrane region" description="Helical" evidence="6">
    <location>
        <begin position="466"/>
        <end position="486"/>
    </location>
</feature>
<feature type="domain" description="Major facilitator superfamily (MFS) profile" evidence="7">
    <location>
        <begin position="94"/>
        <end position="611"/>
    </location>
</feature>
<dbReference type="VEuPathDB" id="VectorBase:LOC119185877"/>
<organism evidence="8 9">
    <name type="scientific">Rhipicephalus microplus</name>
    <name type="common">Cattle tick</name>
    <name type="synonym">Boophilus microplus</name>
    <dbReference type="NCBI Taxonomy" id="6941"/>
    <lineage>
        <taxon>Eukaryota</taxon>
        <taxon>Metazoa</taxon>
        <taxon>Ecdysozoa</taxon>
        <taxon>Arthropoda</taxon>
        <taxon>Chelicerata</taxon>
        <taxon>Arachnida</taxon>
        <taxon>Acari</taxon>
        <taxon>Parasitiformes</taxon>
        <taxon>Ixodida</taxon>
        <taxon>Ixodoidea</taxon>
        <taxon>Ixodidae</taxon>
        <taxon>Rhipicephalinae</taxon>
        <taxon>Rhipicephalus</taxon>
        <taxon>Boophilus</taxon>
    </lineage>
</organism>
<gene>
    <name evidence="8" type="ORF">HPB51_028166</name>
</gene>
<evidence type="ECO:0000256" key="6">
    <source>
        <dbReference type="SAM" id="Phobius"/>
    </source>
</evidence>
<dbReference type="AlphaFoldDB" id="A0A9J6CY36"/>
<dbReference type="GO" id="GO:0016020">
    <property type="term" value="C:membrane"/>
    <property type="evidence" value="ECO:0007669"/>
    <property type="project" value="UniProtKB-SubCell"/>
</dbReference>
<dbReference type="Proteomes" id="UP000821866">
    <property type="component" value="Unassembled WGS sequence"/>
</dbReference>
<dbReference type="PROSITE" id="PS00216">
    <property type="entry name" value="SUGAR_TRANSPORT_1"/>
    <property type="match status" value="1"/>
</dbReference>
<feature type="transmembrane region" description="Helical" evidence="6">
    <location>
        <begin position="252"/>
        <end position="276"/>
    </location>
</feature>
<feature type="transmembrane region" description="Helical" evidence="6">
    <location>
        <begin position="521"/>
        <end position="541"/>
    </location>
</feature>
<dbReference type="InterPro" id="IPR036259">
    <property type="entry name" value="MFS_trans_sf"/>
</dbReference>
<accession>A0A9J6CY36</accession>
<keyword evidence="9" id="KW-1185">Reference proteome</keyword>
<dbReference type="InterPro" id="IPR005828">
    <property type="entry name" value="MFS_sugar_transport-like"/>
</dbReference>
<evidence type="ECO:0000313" key="8">
    <source>
        <dbReference type="EMBL" id="KAH7955234.1"/>
    </source>
</evidence>
<comment type="subcellular location">
    <subcellularLocation>
        <location evidence="1">Membrane</location>
        <topology evidence="1">Multi-pass membrane protein</topology>
    </subcellularLocation>
</comment>
<evidence type="ECO:0000256" key="2">
    <source>
        <dbReference type="ARBA" id="ARBA00022692"/>
    </source>
</evidence>
<dbReference type="PROSITE" id="PS50850">
    <property type="entry name" value="MFS"/>
    <property type="match status" value="1"/>
</dbReference>
<feature type="transmembrane region" description="Helical" evidence="6">
    <location>
        <begin position="311"/>
        <end position="333"/>
    </location>
</feature>
<feature type="transmembrane region" description="Helical" evidence="6">
    <location>
        <begin position="498"/>
        <end position="515"/>
    </location>
</feature>
<dbReference type="SUPFAM" id="SSF103473">
    <property type="entry name" value="MFS general substrate transporter"/>
    <property type="match status" value="1"/>
</dbReference>
<keyword evidence="4 6" id="KW-0472">Membrane</keyword>
<reference evidence="8" key="2">
    <citation type="submission" date="2021-09" db="EMBL/GenBank/DDBJ databases">
        <authorList>
            <person name="Jia N."/>
            <person name="Wang J."/>
            <person name="Shi W."/>
            <person name="Du L."/>
            <person name="Sun Y."/>
            <person name="Zhan W."/>
            <person name="Jiang J."/>
            <person name="Wang Q."/>
            <person name="Zhang B."/>
            <person name="Ji P."/>
            <person name="Sakyi L.B."/>
            <person name="Cui X."/>
            <person name="Yuan T."/>
            <person name="Jiang B."/>
            <person name="Yang W."/>
            <person name="Lam T.T.-Y."/>
            <person name="Chang Q."/>
            <person name="Ding S."/>
            <person name="Wang X."/>
            <person name="Zhu J."/>
            <person name="Ruan X."/>
            <person name="Zhao L."/>
            <person name="Wei J."/>
            <person name="Que T."/>
            <person name="Du C."/>
            <person name="Cheng J."/>
            <person name="Dai P."/>
            <person name="Han X."/>
            <person name="Huang E."/>
            <person name="Gao Y."/>
            <person name="Liu J."/>
            <person name="Shao H."/>
            <person name="Ye R."/>
            <person name="Li L."/>
            <person name="Wei W."/>
            <person name="Wang X."/>
            <person name="Wang C."/>
            <person name="Huo Q."/>
            <person name="Li W."/>
            <person name="Guo W."/>
            <person name="Chen H."/>
            <person name="Chen S."/>
            <person name="Zhou L."/>
            <person name="Zhou L."/>
            <person name="Ni X."/>
            <person name="Tian J."/>
            <person name="Zhou Y."/>
            <person name="Sheng Y."/>
            <person name="Liu T."/>
            <person name="Pan Y."/>
            <person name="Xia L."/>
            <person name="Li J."/>
            <person name="Zhao F."/>
            <person name="Cao W."/>
        </authorList>
    </citation>
    <scope>NUCLEOTIDE SEQUENCE</scope>
    <source>
        <strain evidence="8">Rmic-2018</strain>
        <tissue evidence="8">Larvae</tissue>
    </source>
</reference>
<feature type="compositionally biased region" description="Polar residues" evidence="5">
    <location>
        <begin position="26"/>
        <end position="35"/>
    </location>
</feature>
<proteinExistence type="predicted"/>
<dbReference type="Pfam" id="PF00083">
    <property type="entry name" value="Sugar_tr"/>
    <property type="match status" value="1"/>
</dbReference>
<reference evidence="8" key="1">
    <citation type="journal article" date="2020" name="Cell">
        <title>Large-Scale Comparative Analyses of Tick Genomes Elucidate Their Genetic Diversity and Vector Capacities.</title>
        <authorList>
            <consortium name="Tick Genome and Microbiome Consortium (TIGMIC)"/>
            <person name="Jia N."/>
            <person name="Wang J."/>
            <person name="Shi W."/>
            <person name="Du L."/>
            <person name="Sun Y."/>
            <person name="Zhan W."/>
            <person name="Jiang J.F."/>
            <person name="Wang Q."/>
            <person name="Zhang B."/>
            <person name="Ji P."/>
            <person name="Bell-Sakyi L."/>
            <person name="Cui X.M."/>
            <person name="Yuan T.T."/>
            <person name="Jiang B.G."/>
            <person name="Yang W.F."/>
            <person name="Lam T.T."/>
            <person name="Chang Q.C."/>
            <person name="Ding S.J."/>
            <person name="Wang X.J."/>
            <person name="Zhu J.G."/>
            <person name="Ruan X.D."/>
            <person name="Zhao L."/>
            <person name="Wei J.T."/>
            <person name="Ye R.Z."/>
            <person name="Que T.C."/>
            <person name="Du C.H."/>
            <person name="Zhou Y.H."/>
            <person name="Cheng J.X."/>
            <person name="Dai P.F."/>
            <person name="Guo W.B."/>
            <person name="Han X.H."/>
            <person name="Huang E.J."/>
            <person name="Li L.F."/>
            <person name="Wei W."/>
            <person name="Gao Y.C."/>
            <person name="Liu J.Z."/>
            <person name="Shao H.Z."/>
            <person name="Wang X."/>
            <person name="Wang C.C."/>
            <person name="Yang T.C."/>
            <person name="Huo Q.B."/>
            <person name="Li W."/>
            <person name="Chen H.Y."/>
            <person name="Chen S.E."/>
            <person name="Zhou L.G."/>
            <person name="Ni X.B."/>
            <person name="Tian J.H."/>
            <person name="Sheng Y."/>
            <person name="Liu T."/>
            <person name="Pan Y.S."/>
            <person name="Xia L.Y."/>
            <person name="Li J."/>
            <person name="Zhao F."/>
            <person name="Cao W.C."/>
        </authorList>
    </citation>
    <scope>NUCLEOTIDE SEQUENCE</scope>
    <source>
        <strain evidence="8">Rmic-2018</strain>
    </source>
</reference>